<dbReference type="PATRIC" id="fig|698759.3.peg.8168"/>
<proteinExistence type="predicted"/>
<gene>
    <name evidence="2" type="ORF">STRIP9103_03985</name>
</gene>
<evidence type="ECO:0000313" key="2">
    <source>
        <dbReference type="EMBL" id="EKX61085.1"/>
    </source>
</evidence>
<evidence type="ECO:0000256" key="1">
    <source>
        <dbReference type="SAM" id="MobiDB-lite"/>
    </source>
</evidence>
<evidence type="ECO:0000313" key="3">
    <source>
        <dbReference type="Proteomes" id="UP000010411"/>
    </source>
</evidence>
<dbReference type="Proteomes" id="UP000010411">
    <property type="component" value="Unassembled WGS sequence"/>
</dbReference>
<feature type="compositionally biased region" description="Basic residues" evidence="1">
    <location>
        <begin position="77"/>
        <end position="96"/>
    </location>
</feature>
<dbReference type="AlphaFoldDB" id="L1KKS5"/>
<keyword evidence="3" id="KW-1185">Reference proteome</keyword>
<protein>
    <submittedName>
        <fullName evidence="2">Uncharacterized protein</fullName>
    </submittedName>
</protein>
<sequence length="96" mass="10386">MEATDQGRASAVYNQAALIASDLGLPDLAREMCHQHAAAYLHACPLPGMSAIRGLEPVVNLARLQIRAGHADEGRRGGHSRPVRGRQRTRGPHCDR</sequence>
<feature type="region of interest" description="Disordered" evidence="1">
    <location>
        <begin position="68"/>
        <end position="96"/>
    </location>
</feature>
<organism evidence="2 3">
    <name type="scientific">Streptomyces ipomoeae 91-03</name>
    <dbReference type="NCBI Taxonomy" id="698759"/>
    <lineage>
        <taxon>Bacteria</taxon>
        <taxon>Bacillati</taxon>
        <taxon>Actinomycetota</taxon>
        <taxon>Actinomycetes</taxon>
        <taxon>Kitasatosporales</taxon>
        <taxon>Streptomycetaceae</taxon>
        <taxon>Streptomyces</taxon>
    </lineage>
</organism>
<name>L1KKS5_9ACTN</name>
<dbReference type="EMBL" id="AEJC01000620">
    <property type="protein sequence ID" value="EKX61085.1"/>
    <property type="molecule type" value="Genomic_DNA"/>
</dbReference>
<comment type="caution">
    <text evidence="2">The sequence shown here is derived from an EMBL/GenBank/DDBJ whole genome shotgun (WGS) entry which is preliminary data.</text>
</comment>
<accession>L1KKS5</accession>
<reference evidence="2 3" key="1">
    <citation type="submission" date="2012-11" db="EMBL/GenBank/DDBJ databases">
        <authorList>
            <person name="Huguet-Tapia J.C."/>
            <person name="Durkin A.S."/>
            <person name="Pettis G.S."/>
            <person name="Badger J.H."/>
        </authorList>
    </citation>
    <scope>NUCLEOTIDE SEQUENCE [LARGE SCALE GENOMIC DNA]</scope>
    <source>
        <strain evidence="2 3">91-03</strain>
    </source>
</reference>